<dbReference type="Pfam" id="PF00437">
    <property type="entry name" value="T2SSE"/>
    <property type="match status" value="1"/>
</dbReference>
<name>A0A369WFQ6_9GAMM</name>
<dbReference type="PANTHER" id="PTHR30258:SF1">
    <property type="entry name" value="PROTEIN TRANSPORT PROTEIN HOFB HOMOLOG"/>
    <property type="match status" value="1"/>
</dbReference>
<dbReference type="InterPro" id="IPR027417">
    <property type="entry name" value="P-loop_NTPase"/>
</dbReference>
<dbReference type="GO" id="GO:0016887">
    <property type="term" value="F:ATP hydrolysis activity"/>
    <property type="evidence" value="ECO:0007669"/>
    <property type="project" value="TreeGrafter"/>
</dbReference>
<dbReference type="Gene3D" id="3.40.50.300">
    <property type="entry name" value="P-loop containing nucleotide triphosphate hydrolases"/>
    <property type="match status" value="1"/>
</dbReference>
<sequence length="456" mass="50450">MKLALNDIKLNPDELSFASEETGIDTGAAADTLDELSVPRYLNRTLANSIELGASDIHFEPYADFYRIRFRVDGVMRDIADMPRGFGHLVATRLKVIAGLDISEQRIAQGGRFRMQIDANNGLDFRCSVLPTMHGETIVLRLLYLPEQMLELDKLGLTPQQAAPILDAINRLQGMVLVTGPTGSGKTVSLYTLIKHISQQPRNIYTLEDPVEIDLAGVNQINIGERVNFTEAARTIMRQDPDVIMLGEMRDRETIDTAIKAAHTGHLVLSTLHANTAPKAVPRLRNLGVDPYDIASTVTLVISQRLLRRLDPDNREQIAVPRERLLALGFKDEEINGLTLYRAKPGNNQTGYKGRIGVFQVMPVDDGLARTIAEGASDADIEAYLEQRGVQDMRRSALEHVKAGITDIDEVERVLGLLPIPLRDGHPTKQRDAIDFDIHPAPDSLVEPTTEQPLGV</sequence>
<dbReference type="PROSITE" id="PS00662">
    <property type="entry name" value="T2SP_E"/>
    <property type="match status" value="1"/>
</dbReference>
<dbReference type="SUPFAM" id="SSF52540">
    <property type="entry name" value="P-loop containing nucleoside triphosphate hydrolases"/>
    <property type="match status" value="1"/>
</dbReference>
<dbReference type="Gene3D" id="3.30.450.90">
    <property type="match status" value="1"/>
</dbReference>
<comment type="caution">
    <text evidence="5">The sequence shown here is derived from an EMBL/GenBank/DDBJ whole genome shotgun (WGS) entry which is preliminary data.</text>
</comment>
<dbReference type="RefSeq" id="WP_114696881.1">
    <property type="nucleotide sequence ID" value="NZ_QQOH01000005.1"/>
</dbReference>
<dbReference type="GO" id="GO:0005886">
    <property type="term" value="C:plasma membrane"/>
    <property type="evidence" value="ECO:0007669"/>
    <property type="project" value="TreeGrafter"/>
</dbReference>
<dbReference type="OrthoDB" id="9804785at2"/>
<evidence type="ECO:0000313" key="6">
    <source>
        <dbReference type="Proteomes" id="UP000253769"/>
    </source>
</evidence>
<keyword evidence="2" id="KW-0547">Nucleotide-binding</keyword>
<dbReference type="InterPro" id="IPR001482">
    <property type="entry name" value="T2SS/T4SS_dom"/>
</dbReference>
<reference evidence="5 6" key="1">
    <citation type="submission" date="2018-07" db="EMBL/GenBank/DDBJ databases">
        <title>Motiliproteus coralliicola sp. nov., a bacterium isolated from Coral.</title>
        <authorList>
            <person name="Wang G."/>
        </authorList>
    </citation>
    <scope>NUCLEOTIDE SEQUENCE [LARGE SCALE GENOMIC DNA]</scope>
    <source>
        <strain evidence="5 6">C34</strain>
    </source>
</reference>
<dbReference type="PANTHER" id="PTHR30258">
    <property type="entry name" value="TYPE II SECRETION SYSTEM PROTEIN GSPE-RELATED"/>
    <property type="match status" value="1"/>
</dbReference>
<protein>
    <submittedName>
        <fullName evidence="5">Type IV-A pilus assembly ATPase PilB</fullName>
    </submittedName>
</protein>
<evidence type="ECO:0000256" key="3">
    <source>
        <dbReference type="ARBA" id="ARBA00022840"/>
    </source>
</evidence>
<feature type="domain" description="Bacterial type II secretion system protein E" evidence="4">
    <location>
        <begin position="237"/>
        <end position="251"/>
    </location>
</feature>
<evidence type="ECO:0000313" key="5">
    <source>
        <dbReference type="EMBL" id="RDE18305.1"/>
    </source>
</evidence>
<evidence type="ECO:0000256" key="2">
    <source>
        <dbReference type="ARBA" id="ARBA00022741"/>
    </source>
</evidence>
<comment type="similarity">
    <text evidence="1">Belongs to the GSP E family.</text>
</comment>
<accession>A0A369WFQ6</accession>
<dbReference type="EMBL" id="QQOH01000005">
    <property type="protein sequence ID" value="RDE18305.1"/>
    <property type="molecule type" value="Genomic_DNA"/>
</dbReference>
<dbReference type="AlphaFoldDB" id="A0A369WFQ6"/>
<gene>
    <name evidence="5" type="ORF">DV711_16720</name>
</gene>
<evidence type="ECO:0000256" key="1">
    <source>
        <dbReference type="ARBA" id="ARBA00006611"/>
    </source>
</evidence>
<dbReference type="Proteomes" id="UP000253769">
    <property type="component" value="Unassembled WGS sequence"/>
</dbReference>
<organism evidence="5 6">
    <name type="scientific">Motiliproteus coralliicola</name>
    <dbReference type="NCBI Taxonomy" id="2283196"/>
    <lineage>
        <taxon>Bacteria</taxon>
        <taxon>Pseudomonadati</taxon>
        <taxon>Pseudomonadota</taxon>
        <taxon>Gammaproteobacteria</taxon>
        <taxon>Oceanospirillales</taxon>
        <taxon>Oceanospirillaceae</taxon>
        <taxon>Motiliproteus</taxon>
    </lineage>
</organism>
<evidence type="ECO:0000259" key="4">
    <source>
        <dbReference type="PROSITE" id="PS00662"/>
    </source>
</evidence>
<dbReference type="CDD" id="cd01129">
    <property type="entry name" value="PulE-GspE-like"/>
    <property type="match status" value="1"/>
</dbReference>
<dbReference type="GO" id="GO:0005524">
    <property type="term" value="F:ATP binding"/>
    <property type="evidence" value="ECO:0007669"/>
    <property type="project" value="UniProtKB-KW"/>
</dbReference>
<proteinExistence type="inferred from homology"/>
<keyword evidence="3" id="KW-0067">ATP-binding</keyword>
<keyword evidence="6" id="KW-1185">Reference proteome</keyword>